<dbReference type="CDD" id="cd12105">
    <property type="entry name" value="HmuY"/>
    <property type="match status" value="1"/>
</dbReference>
<accession>A0ABP3YEH1</accession>
<dbReference type="RefSeq" id="WP_343851323.1">
    <property type="nucleotide sequence ID" value="NZ_BAAAFI010000009.1"/>
</dbReference>
<proteinExistence type="predicted"/>
<dbReference type="Pfam" id="PF14064">
    <property type="entry name" value="HmuY"/>
    <property type="match status" value="2"/>
</dbReference>
<dbReference type="InterPro" id="IPR025921">
    <property type="entry name" value="HmuY"/>
</dbReference>
<gene>
    <name evidence="1" type="ORF">GCM10009119_21480</name>
</gene>
<comment type="caution">
    <text evidence="1">The sequence shown here is derived from an EMBL/GenBank/DDBJ whole genome shotgun (WGS) entry which is preliminary data.</text>
</comment>
<evidence type="ECO:0008006" key="3">
    <source>
        <dbReference type="Google" id="ProtNLM"/>
    </source>
</evidence>
<organism evidence="1 2">
    <name type="scientific">Algoriphagus jejuensis</name>
    <dbReference type="NCBI Taxonomy" id="419934"/>
    <lineage>
        <taxon>Bacteria</taxon>
        <taxon>Pseudomonadati</taxon>
        <taxon>Bacteroidota</taxon>
        <taxon>Cytophagia</taxon>
        <taxon>Cytophagales</taxon>
        <taxon>Cyclobacteriaceae</taxon>
        <taxon>Algoriphagus</taxon>
    </lineage>
</organism>
<dbReference type="EMBL" id="BAAAFI010000009">
    <property type="protein sequence ID" value="GAA0879180.1"/>
    <property type="molecule type" value="Genomic_DNA"/>
</dbReference>
<evidence type="ECO:0000313" key="2">
    <source>
        <dbReference type="Proteomes" id="UP001500469"/>
    </source>
</evidence>
<dbReference type="Proteomes" id="UP001500469">
    <property type="component" value="Unassembled WGS sequence"/>
</dbReference>
<sequence length="356" mass="38026">MRNRFTALSGAFALFFLTCCTNDDPEPMDPIVTGKTLTAAMGANMANQVYVDLSSGTLTSVAVNSWELAFEKSGNGLKTNSAKKVGVAFPATGDFDSVTSKEGLVFAYDSEDGELSETALAKWALNTPYVLDLGIDANGNVLGFRKFMITAKTGTSVSLRVAELDGSNATNLELSMGTENFTYVSLIDKKSVSVEPANWDLVLTAVSLRTGAPCGALGGGAKPGVNCDVYRLSTTALINSYAGVRAATDDPFASLSASDDPASERNQKNIEASNFGLLKIADYTALGPSAFGDAIGRGWLQILAPHSSGIYKVYDFMTYLVKDEEGHYYKLRFLAFKGGDNAENGYPTFEYELMNE</sequence>
<keyword evidence="2" id="KW-1185">Reference proteome</keyword>
<reference evidence="2" key="1">
    <citation type="journal article" date="2019" name="Int. J. Syst. Evol. Microbiol.">
        <title>The Global Catalogue of Microorganisms (GCM) 10K type strain sequencing project: providing services to taxonomists for standard genome sequencing and annotation.</title>
        <authorList>
            <consortium name="The Broad Institute Genomics Platform"/>
            <consortium name="The Broad Institute Genome Sequencing Center for Infectious Disease"/>
            <person name="Wu L."/>
            <person name="Ma J."/>
        </authorList>
    </citation>
    <scope>NUCLEOTIDE SEQUENCE [LARGE SCALE GENOMIC DNA]</scope>
    <source>
        <strain evidence="2">JCM 16112</strain>
    </source>
</reference>
<evidence type="ECO:0000313" key="1">
    <source>
        <dbReference type="EMBL" id="GAA0879180.1"/>
    </source>
</evidence>
<protein>
    <recommendedName>
        <fullName evidence="3">Heme-binding HmuY-like protein</fullName>
    </recommendedName>
</protein>
<name>A0ABP3YEH1_9BACT</name>